<dbReference type="EMBL" id="CP050485">
    <property type="protein sequence ID" value="QOG27951.1"/>
    <property type="molecule type" value="Genomic_DNA"/>
</dbReference>
<dbReference type="RefSeq" id="WP_113849511.1">
    <property type="nucleotide sequence ID" value="NZ_CP050485.1"/>
</dbReference>
<proteinExistence type="predicted"/>
<organism evidence="2 3">
    <name type="scientific">Enterococcus gallinarum</name>
    <dbReference type="NCBI Taxonomy" id="1353"/>
    <lineage>
        <taxon>Bacteria</taxon>
        <taxon>Bacillati</taxon>
        <taxon>Bacillota</taxon>
        <taxon>Bacilli</taxon>
        <taxon>Lactobacillales</taxon>
        <taxon>Enterococcaceae</taxon>
        <taxon>Enterococcus</taxon>
    </lineage>
</organism>
<dbReference type="CDD" id="cd00761">
    <property type="entry name" value="Glyco_tranf_GTA_type"/>
    <property type="match status" value="1"/>
</dbReference>
<sequence>MSKKIDVSIIIPMYNVEDYVERCVESIKSQKFTNYEAIFIDDGSTDLTNKTFSELLLDTRFKLYTKKNEGSGPARNYGLNISQGEYVYFMDPDDQINENLLSENIPLIKNKNADILIFGYQQFDLNNNKITNFIPTEFKYAINSADFQKSLNDIYLETSIHAVWNKIYKKEFLQKNDFLFSNLSTAQDAKFNWEIFRKVKRAIINNNSYYMYYLNREGSARTKYSSNTFFNEIEVLKTMEDTVNNWRCEEKFNFIVNSYKINIIRNEFKSIKRSDIVGYSHILKNGVYKDVLNIKYSELSTLKDKIKLFLIKSNLISYV</sequence>
<name>A0AAE7T169_ENTGA</name>
<evidence type="ECO:0000313" key="2">
    <source>
        <dbReference type="EMBL" id="QOG27951.1"/>
    </source>
</evidence>
<protein>
    <submittedName>
        <fullName evidence="2">Glycosyltransferase</fullName>
    </submittedName>
</protein>
<dbReference type="SUPFAM" id="SSF53448">
    <property type="entry name" value="Nucleotide-diphospho-sugar transferases"/>
    <property type="match status" value="1"/>
</dbReference>
<dbReference type="Proteomes" id="UP000516696">
    <property type="component" value="Chromosome"/>
</dbReference>
<dbReference type="InterPro" id="IPR001173">
    <property type="entry name" value="Glyco_trans_2-like"/>
</dbReference>
<accession>A0AAE7T169</accession>
<dbReference type="Gene3D" id="3.90.550.10">
    <property type="entry name" value="Spore Coat Polysaccharide Biosynthesis Protein SpsA, Chain A"/>
    <property type="match status" value="1"/>
</dbReference>
<dbReference type="InterPro" id="IPR029044">
    <property type="entry name" value="Nucleotide-diphossugar_trans"/>
</dbReference>
<dbReference type="AlphaFoldDB" id="A0AAE7T169"/>
<reference evidence="2 3" key="1">
    <citation type="submission" date="2020-03" db="EMBL/GenBank/DDBJ databases">
        <title>Characterization of ganglioside-mimicking enterococci.</title>
        <authorList>
            <person name="Patry R.T."/>
            <person name="Nothaft H."/>
            <person name="Bridger R."/>
            <person name="Shajahan A."/>
            <person name="Huynh S."/>
            <person name="Sanchez S."/>
            <person name="Azadi P."/>
            <person name="Cooper K."/>
            <person name="Miller W.G."/>
            <person name="Parker C.T."/>
            <person name="Wells L."/>
            <person name="Szymanski C.M."/>
        </authorList>
    </citation>
    <scope>NUCLEOTIDE SEQUENCE [LARGE SCALE GENOMIC DNA]</scope>
    <source>
        <strain evidence="2 3">EGM181</strain>
    </source>
</reference>
<gene>
    <name evidence="2" type="ORF">EGM181_12110</name>
</gene>
<feature type="domain" description="Glycosyltransferase 2-like" evidence="1">
    <location>
        <begin position="8"/>
        <end position="150"/>
    </location>
</feature>
<evidence type="ECO:0000313" key="3">
    <source>
        <dbReference type="Proteomes" id="UP000516696"/>
    </source>
</evidence>
<dbReference type="GO" id="GO:0016758">
    <property type="term" value="F:hexosyltransferase activity"/>
    <property type="evidence" value="ECO:0007669"/>
    <property type="project" value="UniProtKB-ARBA"/>
</dbReference>
<dbReference type="PANTHER" id="PTHR22916">
    <property type="entry name" value="GLYCOSYLTRANSFERASE"/>
    <property type="match status" value="1"/>
</dbReference>
<dbReference type="Pfam" id="PF00535">
    <property type="entry name" value="Glycos_transf_2"/>
    <property type="match status" value="1"/>
</dbReference>
<dbReference type="PANTHER" id="PTHR22916:SF3">
    <property type="entry name" value="UDP-GLCNAC:BETAGAL BETA-1,3-N-ACETYLGLUCOSAMINYLTRANSFERASE-LIKE PROTEIN 1"/>
    <property type="match status" value="1"/>
</dbReference>
<evidence type="ECO:0000259" key="1">
    <source>
        <dbReference type="Pfam" id="PF00535"/>
    </source>
</evidence>